<evidence type="ECO:0000313" key="2">
    <source>
        <dbReference type="EMBL" id="GAA2144197.1"/>
    </source>
</evidence>
<organism evidence="2 3">
    <name type="scientific">Actinomadura napierensis</name>
    <dbReference type="NCBI Taxonomy" id="267854"/>
    <lineage>
        <taxon>Bacteria</taxon>
        <taxon>Bacillati</taxon>
        <taxon>Actinomycetota</taxon>
        <taxon>Actinomycetes</taxon>
        <taxon>Streptosporangiales</taxon>
        <taxon>Thermomonosporaceae</taxon>
        <taxon>Actinomadura</taxon>
    </lineage>
</organism>
<sequence>MADPATPASTPRTGVVVPGGASGPGTASARALAGSGRQVALYNRADPSGSTPRRRVTALDH</sequence>
<feature type="compositionally biased region" description="Basic residues" evidence="1">
    <location>
        <begin position="52"/>
        <end position="61"/>
    </location>
</feature>
<accession>A0ABP5LCF1</accession>
<proteinExistence type="predicted"/>
<dbReference type="InterPro" id="IPR036291">
    <property type="entry name" value="NAD(P)-bd_dom_sf"/>
</dbReference>
<feature type="region of interest" description="Disordered" evidence="1">
    <location>
        <begin position="1"/>
        <end position="61"/>
    </location>
</feature>
<feature type="compositionally biased region" description="Low complexity" evidence="1">
    <location>
        <begin position="13"/>
        <end position="29"/>
    </location>
</feature>
<evidence type="ECO:0008006" key="4">
    <source>
        <dbReference type="Google" id="ProtNLM"/>
    </source>
</evidence>
<dbReference type="SUPFAM" id="SSF51735">
    <property type="entry name" value="NAD(P)-binding Rossmann-fold domains"/>
    <property type="match status" value="1"/>
</dbReference>
<name>A0ABP5LCF1_9ACTN</name>
<reference evidence="3" key="1">
    <citation type="journal article" date="2019" name="Int. J. Syst. Evol. Microbiol.">
        <title>The Global Catalogue of Microorganisms (GCM) 10K type strain sequencing project: providing services to taxonomists for standard genome sequencing and annotation.</title>
        <authorList>
            <consortium name="The Broad Institute Genomics Platform"/>
            <consortium name="The Broad Institute Genome Sequencing Center for Infectious Disease"/>
            <person name="Wu L."/>
            <person name="Ma J."/>
        </authorList>
    </citation>
    <scope>NUCLEOTIDE SEQUENCE [LARGE SCALE GENOMIC DNA]</scope>
    <source>
        <strain evidence="3">JCM 13850</strain>
    </source>
</reference>
<gene>
    <name evidence="2" type="ORF">GCM10009727_43760</name>
</gene>
<dbReference type="Proteomes" id="UP001501020">
    <property type="component" value="Unassembled WGS sequence"/>
</dbReference>
<evidence type="ECO:0000313" key="3">
    <source>
        <dbReference type="Proteomes" id="UP001501020"/>
    </source>
</evidence>
<keyword evidence="3" id="KW-1185">Reference proteome</keyword>
<dbReference type="RefSeq" id="WP_344269977.1">
    <property type="nucleotide sequence ID" value="NZ_BAAAMR010000038.1"/>
</dbReference>
<dbReference type="EMBL" id="BAAAMR010000038">
    <property type="protein sequence ID" value="GAA2144197.1"/>
    <property type="molecule type" value="Genomic_DNA"/>
</dbReference>
<comment type="caution">
    <text evidence="2">The sequence shown here is derived from an EMBL/GenBank/DDBJ whole genome shotgun (WGS) entry which is preliminary data.</text>
</comment>
<protein>
    <recommendedName>
        <fullName evidence="4">NAD(P)-dependent oxidoreductase</fullName>
    </recommendedName>
</protein>
<evidence type="ECO:0000256" key="1">
    <source>
        <dbReference type="SAM" id="MobiDB-lite"/>
    </source>
</evidence>